<evidence type="ECO:0000313" key="2">
    <source>
        <dbReference type="Proteomes" id="UP000274131"/>
    </source>
</evidence>
<dbReference type="WBParaSite" id="EVEC_0000464101-mRNA-1">
    <property type="protein sequence ID" value="EVEC_0000464101-mRNA-1"/>
    <property type="gene ID" value="EVEC_0000464101"/>
</dbReference>
<reference evidence="3" key="1">
    <citation type="submission" date="2017-02" db="UniProtKB">
        <authorList>
            <consortium name="WormBaseParasite"/>
        </authorList>
    </citation>
    <scope>IDENTIFICATION</scope>
</reference>
<evidence type="ECO:0000313" key="3">
    <source>
        <dbReference type="WBParaSite" id="EVEC_0000464101-mRNA-1"/>
    </source>
</evidence>
<reference evidence="1 2" key="2">
    <citation type="submission" date="2018-10" db="EMBL/GenBank/DDBJ databases">
        <authorList>
            <consortium name="Pathogen Informatics"/>
        </authorList>
    </citation>
    <scope>NUCLEOTIDE SEQUENCE [LARGE SCALE GENOMIC DNA]</scope>
</reference>
<name>A0A0N4V3K8_ENTVE</name>
<organism evidence="3">
    <name type="scientific">Enterobius vermicularis</name>
    <name type="common">Human pinworm</name>
    <dbReference type="NCBI Taxonomy" id="51028"/>
    <lineage>
        <taxon>Eukaryota</taxon>
        <taxon>Metazoa</taxon>
        <taxon>Ecdysozoa</taxon>
        <taxon>Nematoda</taxon>
        <taxon>Chromadorea</taxon>
        <taxon>Rhabditida</taxon>
        <taxon>Spirurina</taxon>
        <taxon>Oxyuridomorpha</taxon>
        <taxon>Oxyuroidea</taxon>
        <taxon>Oxyuridae</taxon>
        <taxon>Enterobius</taxon>
    </lineage>
</organism>
<sequence length="286" mass="32634">MMILSLGYAEKTFCRSDYQVPMQYYVFGGETFEESNFTGNFAEVKSVLEQTKLVGNRNKTTGLLMLEGDAINRKVLSLVAHQGWEIRWFEMRGCTTAIAEIDLLSFIDHQRRLVKQCDIEIFRIQDGIINNIITNRLLRKLATNRLYFEIQLQKSCAASLTKIAVTDDCLKSILKPNIRCLFPLPLSTAITTSGIQEALEKFFSTSWESEKVETSVFYSEKNRMMTRQGYYSCELELQMGPEISLASVASLTFNNVQTNCFCDDGKRVGVDELVCFFPLFHFGEIS</sequence>
<evidence type="ECO:0000313" key="1">
    <source>
        <dbReference type="EMBL" id="VDD89598.1"/>
    </source>
</evidence>
<proteinExistence type="predicted"/>
<protein>
    <submittedName>
        <fullName evidence="3">Ig-like domain-containing protein</fullName>
    </submittedName>
</protein>
<accession>A0A0N4V3K8</accession>
<dbReference type="Proteomes" id="UP000274131">
    <property type="component" value="Unassembled WGS sequence"/>
</dbReference>
<gene>
    <name evidence="1" type="ORF">EVEC_LOCUS4349</name>
</gene>
<dbReference type="EMBL" id="UXUI01007832">
    <property type="protein sequence ID" value="VDD89598.1"/>
    <property type="molecule type" value="Genomic_DNA"/>
</dbReference>
<dbReference type="AlphaFoldDB" id="A0A0N4V3K8"/>
<keyword evidence="2" id="KW-1185">Reference proteome</keyword>